<dbReference type="Pfam" id="PF02518">
    <property type="entry name" value="HATPase_c"/>
    <property type="match status" value="1"/>
</dbReference>
<dbReference type="Gene3D" id="3.30.450.20">
    <property type="entry name" value="PAS domain"/>
    <property type="match status" value="1"/>
</dbReference>
<accession>A0A562QHB8</accession>
<dbReference type="InterPro" id="IPR011006">
    <property type="entry name" value="CheY-like_superfamily"/>
</dbReference>
<feature type="domain" description="Response regulatory" evidence="16">
    <location>
        <begin position="535"/>
        <end position="651"/>
    </location>
</feature>
<dbReference type="InterPro" id="IPR036097">
    <property type="entry name" value="HisK_dim/P_sf"/>
</dbReference>
<feature type="transmembrane region" description="Helical" evidence="14">
    <location>
        <begin position="60"/>
        <end position="88"/>
    </location>
</feature>
<evidence type="ECO:0000256" key="14">
    <source>
        <dbReference type="SAM" id="Phobius"/>
    </source>
</evidence>
<dbReference type="NCBIfam" id="TIGR00229">
    <property type="entry name" value="sensory_box"/>
    <property type="match status" value="1"/>
</dbReference>
<feature type="domain" description="Histidine kinase" evidence="15">
    <location>
        <begin position="288"/>
        <end position="512"/>
    </location>
</feature>
<reference evidence="18 19" key="1">
    <citation type="journal article" date="2015" name="Stand. Genomic Sci.">
        <title>Genomic Encyclopedia of Bacterial and Archaeal Type Strains, Phase III: the genomes of soil and plant-associated and newly described type strains.</title>
        <authorList>
            <person name="Whitman W.B."/>
            <person name="Woyke T."/>
            <person name="Klenk H.P."/>
            <person name="Zhou Y."/>
            <person name="Lilburn T.G."/>
            <person name="Beck B.J."/>
            <person name="De Vos P."/>
            <person name="Vandamme P."/>
            <person name="Eisen J.A."/>
            <person name="Garrity G."/>
            <person name="Hugenholtz P."/>
            <person name="Kyrpides N.C."/>
        </authorList>
    </citation>
    <scope>NUCLEOTIDE SEQUENCE [LARGE SCALE GENOMIC DNA]</scope>
    <source>
        <strain evidence="18 19">CGMCC 1.6858</strain>
    </source>
</reference>
<keyword evidence="7" id="KW-0547">Nucleotide-binding</keyword>
<evidence type="ECO:0000259" key="15">
    <source>
        <dbReference type="PROSITE" id="PS50109"/>
    </source>
</evidence>
<dbReference type="CDD" id="cd00130">
    <property type="entry name" value="PAS"/>
    <property type="match status" value="1"/>
</dbReference>
<dbReference type="PANTHER" id="PTHR43065:SF42">
    <property type="entry name" value="TWO-COMPONENT SENSOR PPRA"/>
    <property type="match status" value="1"/>
</dbReference>
<dbReference type="SMART" id="SM00448">
    <property type="entry name" value="REC"/>
    <property type="match status" value="1"/>
</dbReference>
<evidence type="ECO:0000256" key="4">
    <source>
        <dbReference type="ARBA" id="ARBA00022553"/>
    </source>
</evidence>
<keyword evidence="6 14" id="KW-0812">Transmembrane</keyword>
<dbReference type="InterPro" id="IPR004358">
    <property type="entry name" value="Sig_transdc_His_kin-like_C"/>
</dbReference>
<dbReference type="SUPFAM" id="SSF55874">
    <property type="entry name" value="ATPase domain of HSP90 chaperone/DNA topoisomerase II/histidine kinase"/>
    <property type="match status" value="1"/>
</dbReference>
<dbReference type="PROSITE" id="PS50109">
    <property type="entry name" value="HIS_KIN"/>
    <property type="match status" value="1"/>
</dbReference>
<dbReference type="Gene3D" id="3.40.50.2300">
    <property type="match status" value="1"/>
</dbReference>
<dbReference type="Pfam" id="PF13493">
    <property type="entry name" value="DUF4118"/>
    <property type="match status" value="1"/>
</dbReference>
<feature type="domain" description="PAS" evidence="17">
    <location>
        <begin position="149"/>
        <end position="219"/>
    </location>
</feature>
<evidence type="ECO:0000256" key="1">
    <source>
        <dbReference type="ARBA" id="ARBA00000085"/>
    </source>
</evidence>
<dbReference type="PROSITE" id="PS50112">
    <property type="entry name" value="PAS"/>
    <property type="match status" value="1"/>
</dbReference>
<sequence>MDTPERSGTVPYESRTLFDRLQRFALHQHWSMPVRYLAATLIVIVSTLIRFKIPVLGLPYLLYIPFLMLISFVLGLGPGLYATVLAALSAAYLLLPPSFSFELTAENWTGNALFIVVSFSIVAVCAVLRHSLIHLQGFADTLERRVETRTRERDQIWQVSPDMVCTANRSGHLIEFNQAWSKVLGWSEEELRSLSIWERIHPDDIENTSHVLASLKEGENVFRFENRCARQDGQYGWLSWNAVVRDNVLYATVRDVTAEKEQAEALRNAEELLRHSQKMEAVGQLTGGIAHDFNNLLTSITGSLEMIQMRLAQGRLDAIKRYVQAAQTASHRAASLTHRLLAFSRRQTLDPSPTQANGLIEGMHELIERTAGPHICVETVLARDLWPTLCDPNQLENALLNLFINARDAMPNGGQLTIRTSNMRIDQSLAKHYDMAVGEYVAISVTDNGVGMTPDIVARAFDPFFTTKPIGMGTGLGLSMIYGFAKQSGGQARIESEAGQGTTIWLYLPRCENERQGEHLQPQLLSAPRSGTGETILVVDDEPMVRALIVETLAELGYQMIEAEDGPSGLQILQSGRPIDLVISDVGMPGGMNGRQMADAARQTRPDLKVLFITGYAENAAVGNGNLEPGMHVMTKPFAMEMLAYRVKTLTSQT</sequence>
<dbReference type="InterPro" id="IPR005467">
    <property type="entry name" value="His_kinase_dom"/>
</dbReference>
<dbReference type="AlphaFoldDB" id="A0A562QHB8"/>
<evidence type="ECO:0000259" key="17">
    <source>
        <dbReference type="PROSITE" id="PS50112"/>
    </source>
</evidence>
<keyword evidence="4 13" id="KW-0597">Phosphoprotein</keyword>
<dbReference type="InterPro" id="IPR035965">
    <property type="entry name" value="PAS-like_dom_sf"/>
</dbReference>
<evidence type="ECO:0000256" key="13">
    <source>
        <dbReference type="PROSITE-ProRule" id="PRU00169"/>
    </source>
</evidence>
<keyword evidence="5" id="KW-0808">Transferase</keyword>
<dbReference type="GO" id="GO:0000155">
    <property type="term" value="F:phosphorelay sensor kinase activity"/>
    <property type="evidence" value="ECO:0007669"/>
    <property type="project" value="InterPro"/>
</dbReference>
<comment type="subcellular location">
    <subcellularLocation>
        <location evidence="2">Membrane</location>
        <topology evidence="2">Multi-pass membrane protein</topology>
    </subcellularLocation>
</comment>
<dbReference type="SUPFAM" id="SSF52172">
    <property type="entry name" value="CheY-like"/>
    <property type="match status" value="1"/>
</dbReference>
<keyword evidence="10 14" id="KW-1133">Transmembrane helix</keyword>
<comment type="catalytic activity">
    <reaction evidence="1">
        <text>ATP + protein L-histidine = ADP + protein N-phospho-L-histidine.</text>
        <dbReference type="EC" id="2.7.13.3"/>
    </reaction>
</comment>
<dbReference type="InterPro" id="IPR000014">
    <property type="entry name" value="PAS"/>
</dbReference>
<evidence type="ECO:0000256" key="6">
    <source>
        <dbReference type="ARBA" id="ARBA00022692"/>
    </source>
</evidence>
<evidence type="ECO:0000256" key="9">
    <source>
        <dbReference type="ARBA" id="ARBA00022840"/>
    </source>
</evidence>
<evidence type="ECO:0000256" key="10">
    <source>
        <dbReference type="ARBA" id="ARBA00022989"/>
    </source>
</evidence>
<dbReference type="SMART" id="SM00387">
    <property type="entry name" value="HATPase_c"/>
    <property type="match status" value="1"/>
</dbReference>
<evidence type="ECO:0000256" key="7">
    <source>
        <dbReference type="ARBA" id="ARBA00022741"/>
    </source>
</evidence>
<dbReference type="InterPro" id="IPR013655">
    <property type="entry name" value="PAS_fold_3"/>
</dbReference>
<evidence type="ECO:0000256" key="2">
    <source>
        <dbReference type="ARBA" id="ARBA00004141"/>
    </source>
</evidence>
<evidence type="ECO:0000256" key="3">
    <source>
        <dbReference type="ARBA" id="ARBA00012438"/>
    </source>
</evidence>
<evidence type="ECO:0000259" key="16">
    <source>
        <dbReference type="PROSITE" id="PS50110"/>
    </source>
</evidence>
<dbReference type="PRINTS" id="PR00344">
    <property type="entry name" value="BCTRLSENSOR"/>
</dbReference>
<feature type="transmembrane region" description="Helical" evidence="14">
    <location>
        <begin position="34"/>
        <end position="53"/>
    </location>
</feature>
<evidence type="ECO:0000256" key="11">
    <source>
        <dbReference type="ARBA" id="ARBA00023012"/>
    </source>
</evidence>
<dbReference type="CDD" id="cd00082">
    <property type="entry name" value="HisKA"/>
    <property type="match status" value="1"/>
</dbReference>
<dbReference type="Gene3D" id="1.10.287.130">
    <property type="match status" value="1"/>
</dbReference>
<feature type="modified residue" description="4-aspartylphosphate" evidence="13">
    <location>
        <position position="585"/>
    </location>
</feature>
<proteinExistence type="predicted"/>
<dbReference type="Pfam" id="PF00512">
    <property type="entry name" value="HisKA"/>
    <property type="match status" value="1"/>
</dbReference>
<dbReference type="InterPro" id="IPR038318">
    <property type="entry name" value="KdpD_sf"/>
</dbReference>
<keyword evidence="8" id="KW-0418">Kinase</keyword>
<protein>
    <recommendedName>
        <fullName evidence="3">histidine kinase</fullName>
        <ecNumber evidence="3">2.7.13.3</ecNumber>
    </recommendedName>
</protein>
<dbReference type="CDD" id="cd18161">
    <property type="entry name" value="REC_hyHK_blue-like"/>
    <property type="match status" value="1"/>
</dbReference>
<organism evidence="18 19">
    <name type="scientific">Pseudomonas duriflava</name>
    <dbReference type="NCBI Taxonomy" id="459528"/>
    <lineage>
        <taxon>Bacteria</taxon>
        <taxon>Pseudomonadati</taxon>
        <taxon>Pseudomonadota</taxon>
        <taxon>Gammaproteobacteria</taxon>
        <taxon>Pseudomonadales</taxon>
        <taxon>Pseudomonadaceae</taxon>
        <taxon>Pseudomonas</taxon>
    </lineage>
</organism>
<comment type="caution">
    <text evidence="18">The sequence shown here is derived from an EMBL/GenBank/DDBJ whole genome shotgun (WGS) entry which is preliminary data.</text>
</comment>
<dbReference type="EC" id="2.7.13.3" evidence="3"/>
<keyword evidence="11" id="KW-0902">Two-component regulatory system</keyword>
<evidence type="ECO:0000256" key="12">
    <source>
        <dbReference type="ARBA" id="ARBA00023136"/>
    </source>
</evidence>
<dbReference type="PROSITE" id="PS50110">
    <property type="entry name" value="RESPONSE_REGULATORY"/>
    <property type="match status" value="1"/>
</dbReference>
<evidence type="ECO:0000256" key="8">
    <source>
        <dbReference type="ARBA" id="ARBA00022777"/>
    </source>
</evidence>
<dbReference type="InterPro" id="IPR001789">
    <property type="entry name" value="Sig_transdc_resp-reg_receiver"/>
</dbReference>
<keyword evidence="19" id="KW-1185">Reference proteome</keyword>
<dbReference type="RefSeq" id="WP_244309004.1">
    <property type="nucleotide sequence ID" value="NZ_VLKY01000004.1"/>
</dbReference>
<dbReference type="PANTHER" id="PTHR43065">
    <property type="entry name" value="SENSOR HISTIDINE KINASE"/>
    <property type="match status" value="1"/>
</dbReference>
<dbReference type="SMART" id="SM00388">
    <property type="entry name" value="HisKA"/>
    <property type="match status" value="1"/>
</dbReference>
<evidence type="ECO:0000256" key="5">
    <source>
        <dbReference type="ARBA" id="ARBA00022679"/>
    </source>
</evidence>
<dbReference type="Pfam" id="PF08447">
    <property type="entry name" value="PAS_3"/>
    <property type="match status" value="1"/>
</dbReference>
<dbReference type="SUPFAM" id="SSF55785">
    <property type="entry name" value="PYP-like sensor domain (PAS domain)"/>
    <property type="match status" value="1"/>
</dbReference>
<dbReference type="InterPro" id="IPR025201">
    <property type="entry name" value="KdpD_TM"/>
</dbReference>
<dbReference type="InterPro" id="IPR003661">
    <property type="entry name" value="HisK_dim/P_dom"/>
</dbReference>
<dbReference type="SUPFAM" id="SSF47384">
    <property type="entry name" value="Homodimeric domain of signal transducing histidine kinase"/>
    <property type="match status" value="1"/>
</dbReference>
<dbReference type="SMART" id="SM00091">
    <property type="entry name" value="PAS"/>
    <property type="match status" value="1"/>
</dbReference>
<name>A0A562QHB8_9PSED</name>
<gene>
    <name evidence="18" type="ORF">IQ22_01516</name>
</gene>
<dbReference type="EMBL" id="VLKY01000004">
    <property type="protein sequence ID" value="TWI55590.1"/>
    <property type="molecule type" value="Genomic_DNA"/>
</dbReference>
<feature type="transmembrane region" description="Helical" evidence="14">
    <location>
        <begin position="108"/>
        <end position="128"/>
    </location>
</feature>
<evidence type="ECO:0000313" key="18">
    <source>
        <dbReference type="EMBL" id="TWI55590.1"/>
    </source>
</evidence>
<keyword evidence="9" id="KW-0067">ATP-binding</keyword>
<dbReference type="Gene3D" id="1.20.120.620">
    <property type="entry name" value="Backbone structure of the membrane domain of e. Coli histidine kinase receptor kdpd"/>
    <property type="match status" value="1"/>
</dbReference>
<dbReference type="InterPro" id="IPR003594">
    <property type="entry name" value="HATPase_dom"/>
</dbReference>
<dbReference type="Pfam" id="PF00072">
    <property type="entry name" value="Response_reg"/>
    <property type="match status" value="1"/>
</dbReference>
<dbReference type="GO" id="GO:0005524">
    <property type="term" value="F:ATP binding"/>
    <property type="evidence" value="ECO:0007669"/>
    <property type="project" value="UniProtKB-KW"/>
</dbReference>
<dbReference type="Proteomes" id="UP000316905">
    <property type="component" value="Unassembled WGS sequence"/>
</dbReference>
<dbReference type="Gene3D" id="3.30.565.10">
    <property type="entry name" value="Histidine kinase-like ATPase, C-terminal domain"/>
    <property type="match status" value="1"/>
</dbReference>
<dbReference type="GO" id="GO:0016020">
    <property type="term" value="C:membrane"/>
    <property type="evidence" value="ECO:0007669"/>
    <property type="project" value="UniProtKB-SubCell"/>
</dbReference>
<dbReference type="InterPro" id="IPR036890">
    <property type="entry name" value="HATPase_C_sf"/>
</dbReference>
<evidence type="ECO:0000313" key="19">
    <source>
        <dbReference type="Proteomes" id="UP000316905"/>
    </source>
</evidence>
<keyword evidence="12 14" id="KW-0472">Membrane</keyword>